<comment type="caution">
    <text evidence="2">The sequence shown here is derived from an EMBL/GenBank/DDBJ whole genome shotgun (WGS) entry which is preliminary data.</text>
</comment>
<name>A0A0G9HAI3_9GAMM</name>
<dbReference type="OrthoDB" id="9908296at2"/>
<proteinExistence type="predicted"/>
<feature type="signal peptide" evidence="1">
    <location>
        <begin position="1"/>
        <end position="21"/>
    </location>
</feature>
<keyword evidence="1" id="KW-0732">Signal</keyword>
<evidence type="ECO:0000313" key="3">
    <source>
        <dbReference type="Proteomes" id="UP000035481"/>
    </source>
</evidence>
<dbReference type="EMBL" id="JPLA01000001">
    <property type="protein sequence ID" value="KLD66239.1"/>
    <property type="molecule type" value="Genomic_DNA"/>
</dbReference>
<protein>
    <recommendedName>
        <fullName evidence="4">Lipoprotein</fullName>
    </recommendedName>
</protein>
<dbReference type="Proteomes" id="UP000035481">
    <property type="component" value="Unassembled WGS sequence"/>
</dbReference>
<reference evidence="2 3" key="1">
    <citation type="journal article" date="2015" name="Antonie Van Leeuwenhoek">
        <title>A phylogenomic and molecular marker based taxonomic framework for the order Xanthomonadales: proposal to transfer the families Algiphilaceae and Solimonadaceae to the order Nevskiales ord. nov. and to create a new family within the order Xanthomonadales, the family Rhodanobacteraceae fam. nov., containing the genus Rhodanobacter and its closest relatives.</title>
        <authorList>
            <person name="Naushad S."/>
            <person name="Adeolu M."/>
            <person name="Wong S."/>
            <person name="Sohail M."/>
            <person name="Schellhorn H.E."/>
            <person name="Gupta R.S."/>
        </authorList>
    </citation>
    <scope>NUCLEOTIDE SEQUENCE [LARGE SCALE GENOMIC DNA]</scope>
    <source>
        <strain evidence="2 3">DSM 16301</strain>
    </source>
</reference>
<accession>A0A0G9HAI3</accession>
<sequence length="101" mass="11274">MKQWLFLVAACVLLASCSSRPLSETECQSIGEKEIEFAVARVSPDDADDLREHLRQNMDGGNARCMAGKTYRRSDYKCMMKANDPESIGKCISVVSKRMGH</sequence>
<evidence type="ECO:0000256" key="1">
    <source>
        <dbReference type="SAM" id="SignalP"/>
    </source>
</evidence>
<dbReference type="RefSeq" id="WP_046969935.1">
    <property type="nucleotide sequence ID" value="NZ_JPLA01000001.1"/>
</dbReference>
<evidence type="ECO:0008006" key="4">
    <source>
        <dbReference type="Google" id="ProtNLM"/>
    </source>
</evidence>
<evidence type="ECO:0000313" key="2">
    <source>
        <dbReference type="EMBL" id="KLD66239.1"/>
    </source>
</evidence>
<dbReference type="PATRIC" id="fig|1440762.4.peg.159"/>
<organism evidence="2 3">
    <name type="scientific">Dyella japonica DSM 16301</name>
    <dbReference type="NCBI Taxonomy" id="1440762"/>
    <lineage>
        <taxon>Bacteria</taxon>
        <taxon>Pseudomonadati</taxon>
        <taxon>Pseudomonadota</taxon>
        <taxon>Gammaproteobacteria</taxon>
        <taxon>Lysobacterales</taxon>
        <taxon>Rhodanobacteraceae</taxon>
        <taxon>Dyella</taxon>
    </lineage>
</organism>
<dbReference type="AlphaFoldDB" id="A0A0G9HAI3"/>
<gene>
    <name evidence="2" type="ORF">Y882_00810</name>
</gene>
<dbReference type="PROSITE" id="PS51257">
    <property type="entry name" value="PROKAR_LIPOPROTEIN"/>
    <property type="match status" value="1"/>
</dbReference>
<feature type="chain" id="PRO_5002576466" description="Lipoprotein" evidence="1">
    <location>
        <begin position="22"/>
        <end position="101"/>
    </location>
</feature>